<dbReference type="PATRIC" id="fig|1514904.3.peg.1653"/>
<gene>
    <name evidence="9" type="primary">uxuA</name>
    <name evidence="10" type="ORF">SU32_02260</name>
</gene>
<dbReference type="SUPFAM" id="SSF51658">
    <property type="entry name" value="Xylose isomerase-like"/>
    <property type="match status" value="1"/>
</dbReference>
<keyword evidence="7 9" id="KW-0464">Manganese</keyword>
<keyword evidence="8 9" id="KW-0456">Lyase</keyword>
<dbReference type="GO" id="GO:0008198">
    <property type="term" value="F:ferrous iron binding"/>
    <property type="evidence" value="ECO:0007669"/>
    <property type="project" value="TreeGrafter"/>
</dbReference>
<comment type="pathway">
    <text evidence="3 9">Carbohydrate metabolism; pentose and glucuronate interconversion.</text>
</comment>
<comment type="caution">
    <text evidence="10">The sequence shown here is derived from an EMBL/GenBank/DDBJ whole genome shotgun (WGS) entry which is preliminary data.</text>
</comment>
<dbReference type="Gene3D" id="3.20.20.150">
    <property type="entry name" value="Divalent-metal-dependent TIM barrel enzymes"/>
    <property type="match status" value="1"/>
</dbReference>
<evidence type="ECO:0000256" key="4">
    <source>
        <dbReference type="ARBA" id="ARBA00007389"/>
    </source>
</evidence>
<evidence type="ECO:0000256" key="8">
    <source>
        <dbReference type="ARBA" id="ARBA00023239"/>
    </source>
</evidence>
<evidence type="ECO:0000256" key="6">
    <source>
        <dbReference type="ARBA" id="ARBA00023004"/>
    </source>
</evidence>
<evidence type="ECO:0000256" key="3">
    <source>
        <dbReference type="ARBA" id="ARBA00004892"/>
    </source>
</evidence>
<comment type="similarity">
    <text evidence="4 9">Belongs to the mannonate dehydratase family.</text>
</comment>
<dbReference type="UniPathway" id="UPA00246"/>
<dbReference type="NCBIfam" id="NF003027">
    <property type="entry name" value="PRK03906.1"/>
    <property type="match status" value="1"/>
</dbReference>
<protein>
    <recommendedName>
        <fullName evidence="5 9">Mannonate dehydratase</fullName>
        <ecNumber evidence="5 9">4.2.1.8</ecNumber>
    </recommendedName>
    <alternativeName>
        <fullName evidence="9">D-mannonate hydro-lyase</fullName>
    </alternativeName>
</protein>
<dbReference type="GO" id="GO:0030145">
    <property type="term" value="F:manganese ion binding"/>
    <property type="evidence" value="ECO:0007669"/>
    <property type="project" value="TreeGrafter"/>
</dbReference>
<comment type="cofactor">
    <cofactor evidence="9">
        <name>Fe(2+)</name>
        <dbReference type="ChEBI" id="CHEBI:29033"/>
    </cofactor>
    <cofactor evidence="9">
        <name>Mn(2+)</name>
        <dbReference type="ChEBI" id="CHEBI:29035"/>
    </cofactor>
</comment>
<evidence type="ECO:0000256" key="7">
    <source>
        <dbReference type="ARBA" id="ARBA00023211"/>
    </source>
</evidence>
<evidence type="ECO:0000256" key="2">
    <source>
        <dbReference type="ARBA" id="ARBA00002713"/>
    </source>
</evidence>
<dbReference type="HAMAP" id="MF_00106">
    <property type="entry name" value="UxuA"/>
    <property type="match status" value="1"/>
</dbReference>
<dbReference type="STRING" id="1514904.SU32_02260"/>
<name>A0A0N0E8P5_9HYPH</name>
<dbReference type="AlphaFoldDB" id="A0A0N0E8P5"/>
<evidence type="ECO:0000313" key="11">
    <source>
        <dbReference type="Proteomes" id="UP000038011"/>
    </source>
</evidence>
<comment type="catalytic activity">
    <reaction evidence="1 9">
        <text>D-mannonate = 2-dehydro-3-deoxy-D-gluconate + H2O</text>
        <dbReference type="Rhea" id="RHEA:20097"/>
        <dbReference type="ChEBI" id="CHEBI:15377"/>
        <dbReference type="ChEBI" id="CHEBI:17767"/>
        <dbReference type="ChEBI" id="CHEBI:57990"/>
        <dbReference type="EC" id="4.2.1.8"/>
    </reaction>
</comment>
<dbReference type="PIRSF" id="PIRSF016049">
    <property type="entry name" value="Man_dehyd"/>
    <property type="match status" value="1"/>
</dbReference>
<dbReference type="Proteomes" id="UP000038011">
    <property type="component" value="Unassembled WGS sequence"/>
</dbReference>
<dbReference type="GO" id="GO:0042840">
    <property type="term" value="P:D-glucuronate catabolic process"/>
    <property type="evidence" value="ECO:0007669"/>
    <property type="project" value="TreeGrafter"/>
</dbReference>
<keyword evidence="11" id="KW-1185">Reference proteome</keyword>
<organism evidence="10 11">
    <name type="scientific">Ahrensia marina</name>
    <dbReference type="NCBI Taxonomy" id="1514904"/>
    <lineage>
        <taxon>Bacteria</taxon>
        <taxon>Pseudomonadati</taxon>
        <taxon>Pseudomonadota</taxon>
        <taxon>Alphaproteobacteria</taxon>
        <taxon>Hyphomicrobiales</taxon>
        <taxon>Ahrensiaceae</taxon>
        <taxon>Ahrensia</taxon>
    </lineage>
</organism>
<dbReference type="OrthoDB" id="9780250at2"/>
<dbReference type="PANTHER" id="PTHR30387">
    <property type="entry name" value="MANNONATE DEHYDRATASE"/>
    <property type="match status" value="1"/>
</dbReference>
<sequence length="409" mass="45883">MKQTWRWFGTHDSVAIDEIEQAGAHGVVTALHHIDNGEVWSCSEIEKRQQLVATRKNGQPSNLTWDVVESLPISEDIKKQDNDWRNHIDNYKQSLKNLAAAGIETVCYNFMPILDWTRTDLSWPLPNGARCMRFDYIDFAAFDIHILARKGAEESYDSAVIQIAAERFSKMDDAAQVQLTNNLVAGLPGANQKLSLNDLRQLLDGYGGIDEARFKKHHYAFLEEIIPTAEQLGIRLCCHPDDPPFSLLGLPRIMSTEEDYRQLIEAVDSPSNGITLCSGSLGANKNNDLPSMMERLGHRVHFLHLRNVVLDKQQTPGSFYEGEHLAGNTDMVALINAVLNEEERRKKAGRKDWNIPFRPDHGQDILDDLNRNAQPGYPAIGRLKGLAELRGVISALEAVKSGNISVKQL</sequence>
<dbReference type="PANTHER" id="PTHR30387:SF2">
    <property type="entry name" value="MANNONATE DEHYDRATASE"/>
    <property type="match status" value="1"/>
</dbReference>
<proteinExistence type="inferred from homology"/>
<accession>A0A0N0E8P5</accession>
<reference evidence="10 11" key="1">
    <citation type="submission" date="2015-01" db="EMBL/GenBank/DDBJ databases">
        <title>Ahrensia donghaiensis sp. nov., a novel dimethylsulphoniopropionate-cleavage bacterium isolated from seawater and emended descriptions of the genus Ahrensia and Ahrensia kielensis.</title>
        <authorList>
            <person name="Liu J."/>
        </authorList>
    </citation>
    <scope>NUCLEOTIDE SEQUENCE [LARGE SCALE GENOMIC DNA]</scope>
    <source>
        <strain evidence="10 11">LZD062</strain>
    </source>
</reference>
<dbReference type="EMBL" id="JXMU01000002">
    <property type="protein sequence ID" value="KPB02595.1"/>
    <property type="molecule type" value="Genomic_DNA"/>
</dbReference>
<evidence type="ECO:0000313" key="10">
    <source>
        <dbReference type="EMBL" id="KPB02595.1"/>
    </source>
</evidence>
<evidence type="ECO:0000256" key="9">
    <source>
        <dbReference type="HAMAP-Rule" id="MF_00106"/>
    </source>
</evidence>
<evidence type="ECO:0000256" key="5">
    <source>
        <dbReference type="ARBA" id="ARBA00012927"/>
    </source>
</evidence>
<dbReference type="NCBIfam" id="TIGR00695">
    <property type="entry name" value="uxuA"/>
    <property type="match status" value="1"/>
</dbReference>
<dbReference type="InterPro" id="IPR004628">
    <property type="entry name" value="Man_deHydtase"/>
</dbReference>
<comment type="function">
    <text evidence="2 9">Catalyzes the dehydration of D-mannonate.</text>
</comment>
<dbReference type="Pfam" id="PF03786">
    <property type="entry name" value="UxuA"/>
    <property type="match status" value="1"/>
</dbReference>
<dbReference type="EC" id="4.2.1.8" evidence="5 9"/>
<keyword evidence="6 9" id="KW-0408">Iron</keyword>
<dbReference type="GO" id="GO:0008927">
    <property type="term" value="F:mannonate dehydratase activity"/>
    <property type="evidence" value="ECO:0007669"/>
    <property type="project" value="UniProtKB-UniRule"/>
</dbReference>
<dbReference type="InterPro" id="IPR036237">
    <property type="entry name" value="Xyl_isomerase-like_sf"/>
</dbReference>
<dbReference type="RefSeq" id="WP_053997704.1">
    <property type="nucleotide sequence ID" value="NZ_JXMU01000002.1"/>
</dbReference>
<evidence type="ECO:0000256" key="1">
    <source>
        <dbReference type="ARBA" id="ARBA00001794"/>
    </source>
</evidence>